<evidence type="ECO:0008006" key="3">
    <source>
        <dbReference type="Google" id="ProtNLM"/>
    </source>
</evidence>
<keyword evidence="2" id="KW-1185">Reference proteome</keyword>
<gene>
    <name evidence="1" type="ORF">LshimejAT787_0904740</name>
</gene>
<dbReference type="Proteomes" id="UP001063166">
    <property type="component" value="Unassembled WGS sequence"/>
</dbReference>
<dbReference type="InterPro" id="IPR032675">
    <property type="entry name" value="LRR_dom_sf"/>
</dbReference>
<name>A0A9P3UN62_LYOSH</name>
<dbReference type="EMBL" id="BRPK01000009">
    <property type="protein sequence ID" value="GLB41259.1"/>
    <property type="molecule type" value="Genomic_DNA"/>
</dbReference>
<proteinExistence type="predicted"/>
<dbReference type="AlphaFoldDB" id="A0A9P3UN62"/>
<dbReference type="OrthoDB" id="2921803at2759"/>
<dbReference type="Gene3D" id="3.80.10.10">
    <property type="entry name" value="Ribonuclease Inhibitor"/>
    <property type="match status" value="1"/>
</dbReference>
<evidence type="ECO:0000313" key="2">
    <source>
        <dbReference type="Proteomes" id="UP001063166"/>
    </source>
</evidence>
<reference evidence="1" key="1">
    <citation type="submission" date="2022-07" db="EMBL/GenBank/DDBJ databases">
        <title>The genome of Lyophyllum shimeji provides insight into the initial evolution of ectomycorrhizal fungal genome.</title>
        <authorList>
            <person name="Kobayashi Y."/>
            <person name="Shibata T."/>
            <person name="Hirakawa H."/>
            <person name="Shigenobu S."/>
            <person name="Nishiyama T."/>
            <person name="Yamada A."/>
            <person name="Hasebe M."/>
            <person name="Kawaguchi M."/>
        </authorList>
    </citation>
    <scope>NUCLEOTIDE SEQUENCE</scope>
    <source>
        <strain evidence="1">AT787</strain>
    </source>
</reference>
<comment type="caution">
    <text evidence="1">The sequence shown here is derived from an EMBL/GenBank/DDBJ whole genome shotgun (WGS) entry which is preliminary data.</text>
</comment>
<organism evidence="1 2">
    <name type="scientific">Lyophyllum shimeji</name>
    <name type="common">Hon-shimeji</name>
    <name type="synonym">Tricholoma shimeji</name>
    <dbReference type="NCBI Taxonomy" id="47721"/>
    <lineage>
        <taxon>Eukaryota</taxon>
        <taxon>Fungi</taxon>
        <taxon>Dikarya</taxon>
        <taxon>Basidiomycota</taxon>
        <taxon>Agaricomycotina</taxon>
        <taxon>Agaricomycetes</taxon>
        <taxon>Agaricomycetidae</taxon>
        <taxon>Agaricales</taxon>
        <taxon>Tricholomatineae</taxon>
        <taxon>Lyophyllaceae</taxon>
        <taxon>Lyophyllum</taxon>
    </lineage>
</organism>
<dbReference type="SUPFAM" id="SSF52047">
    <property type="entry name" value="RNI-like"/>
    <property type="match status" value="1"/>
</dbReference>
<evidence type="ECO:0000313" key="1">
    <source>
        <dbReference type="EMBL" id="GLB41259.1"/>
    </source>
</evidence>
<protein>
    <recommendedName>
        <fullName evidence="3">F-box domain-containing protein</fullName>
    </recommendedName>
</protein>
<accession>A0A9P3UN62</accession>
<sequence>MTSIHSIPPELIDLIIDHAHADRSLLAACSLVCKAWFPAARHHLFSNAKLNAENASSFVNLINSASSTINPFVRHIDAKDNCESGRWVEDWFAKLTSLPFVTSICFTSSCDTVLSQTTLRALRSFDRLVDLRLVGCQFADFIEVQELICSFPVLQSIYLEADWPEPFAITPTETSPSPHLRELYLRCEMSHILDWFLMQPHVAPVSKVTLHGLDAVELPVVGRYLQALGPVLTHLTIFPSGSVYNSLSDHVNLSLNACLQYLKLVIDCDSPDLTMARTFLSQVDSPLFDEVELSFYSVRQGPRLAREWTDLDKLLATPKFSSMTRTTISAMSAAGLAKETLPLCHQRGVLQVQRHYTISCSANSTLSCLS</sequence>